<evidence type="ECO:0000313" key="1">
    <source>
        <dbReference type="EMBL" id="OTG31479.1"/>
    </source>
</evidence>
<dbReference type="Proteomes" id="UP000215914">
    <property type="component" value="Chromosome 3"/>
</dbReference>
<gene>
    <name evidence="1" type="ORF">HannXRQ_Chr03g0076081</name>
</gene>
<evidence type="ECO:0000313" key="2">
    <source>
        <dbReference type="Proteomes" id="UP000215914"/>
    </source>
</evidence>
<sequence>MNCYPAAGSLLHSSAISNSIKVFDEMCKWDRASVEIEIVESTFQRRAEDVPSSVSVQGHHWILDPQYPCQIEIYWCSFLIAFKRRTLMPFSLNLSIRMRILQFSCTTHNKY</sequence>
<protein>
    <submittedName>
        <fullName evidence="1">Uncharacterized protein</fullName>
    </submittedName>
</protein>
<accession>A0A251V884</accession>
<dbReference type="AlphaFoldDB" id="A0A251V884"/>
<proteinExistence type="predicted"/>
<name>A0A251V884_HELAN</name>
<reference evidence="2" key="1">
    <citation type="journal article" date="2017" name="Nature">
        <title>The sunflower genome provides insights into oil metabolism, flowering and Asterid evolution.</title>
        <authorList>
            <person name="Badouin H."/>
            <person name="Gouzy J."/>
            <person name="Grassa C.J."/>
            <person name="Murat F."/>
            <person name="Staton S.E."/>
            <person name="Cottret L."/>
            <person name="Lelandais-Briere C."/>
            <person name="Owens G.L."/>
            <person name="Carrere S."/>
            <person name="Mayjonade B."/>
            <person name="Legrand L."/>
            <person name="Gill N."/>
            <person name="Kane N.C."/>
            <person name="Bowers J.E."/>
            <person name="Hubner S."/>
            <person name="Bellec A."/>
            <person name="Berard A."/>
            <person name="Berges H."/>
            <person name="Blanchet N."/>
            <person name="Boniface M.C."/>
            <person name="Brunel D."/>
            <person name="Catrice O."/>
            <person name="Chaidir N."/>
            <person name="Claudel C."/>
            <person name="Donnadieu C."/>
            <person name="Faraut T."/>
            <person name="Fievet G."/>
            <person name="Helmstetter N."/>
            <person name="King M."/>
            <person name="Knapp S.J."/>
            <person name="Lai Z."/>
            <person name="Le Paslier M.C."/>
            <person name="Lippi Y."/>
            <person name="Lorenzon L."/>
            <person name="Mandel J.R."/>
            <person name="Marage G."/>
            <person name="Marchand G."/>
            <person name="Marquand E."/>
            <person name="Bret-Mestries E."/>
            <person name="Morien E."/>
            <person name="Nambeesan S."/>
            <person name="Nguyen T."/>
            <person name="Pegot-Espagnet P."/>
            <person name="Pouilly N."/>
            <person name="Raftis F."/>
            <person name="Sallet E."/>
            <person name="Schiex T."/>
            <person name="Thomas J."/>
            <person name="Vandecasteele C."/>
            <person name="Vares D."/>
            <person name="Vear F."/>
            <person name="Vautrin S."/>
            <person name="Crespi M."/>
            <person name="Mangin B."/>
            <person name="Burke J.M."/>
            <person name="Salse J."/>
            <person name="Munos S."/>
            <person name="Vincourt P."/>
            <person name="Rieseberg L.H."/>
            <person name="Langlade N.B."/>
        </authorList>
    </citation>
    <scope>NUCLEOTIDE SEQUENCE [LARGE SCALE GENOMIC DNA]</scope>
    <source>
        <strain evidence="2">cv. SF193</strain>
    </source>
</reference>
<organism evidence="1 2">
    <name type="scientific">Helianthus annuus</name>
    <name type="common">Common sunflower</name>
    <dbReference type="NCBI Taxonomy" id="4232"/>
    <lineage>
        <taxon>Eukaryota</taxon>
        <taxon>Viridiplantae</taxon>
        <taxon>Streptophyta</taxon>
        <taxon>Embryophyta</taxon>
        <taxon>Tracheophyta</taxon>
        <taxon>Spermatophyta</taxon>
        <taxon>Magnoliopsida</taxon>
        <taxon>eudicotyledons</taxon>
        <taxon>Gunneridae</taxon>
        <taxon>Pentapetalae</taxon>
        <taxon>asterids</taxon>
        <taxon>campanulids</taxon>
        <taxon>Asterales</taxon>
        <taxon>Asteraceae</taxon>
        <taxon>Asteroideae</taxon>
        <taxon>Heliantheae alliance</taxon>
        <taxon>Heliantheae</taxon>
        <taxon>Helianthus</taxon>
    </lineage>
</organism>
<dbReference type="EMBL" id="CM007892">
    <property type="protein sequence ID" value="OTG31479.1"/>
    <property type="molecule type" value="Genomic_DNA"/>
</dbReference>
<dbReference type="InParanoid" id="A0A251V884"/>
<keyword evidence="2" id="KW-1185">Reference proteome</keyword>